<evidence type="ECO:0000313" key="16">
    <source>
        <dbReference type="Proteomes" id="UP001107558"/>
    </source>
</evidence>
<evidence type="ECO:0000256" key="1">
    <source>
        <dbReference type="ARBA" id="ARBA00004123"/>
    </source>
</evidence>
<organism evidence="15 16">
    <name type="scientific">Polypedilum vanderplanki</name>
    <name type="common">Sleeping chironomid midge</name>
    <dbReference type="NCBI Taxonomy" id="319348"/>
    <lineage>
        <taxon>Eukaryota</taxon>
        <taxon>Metazoa</taxon>
        <taxon>Ecdysozoa</taxon>
        <taxon>Arthropoda</taxon>
        <taxon>Hexapoda</taxon>
        <taxon>Insecta</taxon>
        <taxon>Pterygota</taxon>
        <taxon>Neoptera</taxon>
        <taxon>Endopterygota</taxon>
        <taxon>Diptera</taxon>
        <taxon>Nematocera</taxon>
        <taxon>Chironomoidea</taxon>
        <taxon>Chironomidae</taxon>
        <taxon>Chironominae</taxon>
        <taxon>Polypedilum</taxon>
        <taxon>Polypedilum</taxon>
    </lineage>
</organism>
<protein>
    <recommendedName>
        <fullName evidence="12">RNA polymerase II subunit B1 CTD phosphatase RPAP2 homolog</fullName>
        <ecNumber evidence="12">3.1.3.16</ecNumber>
    </recommendedName>
</protein>
<keyword evidence="3 12" id="KW-0479">Metal-binding</keyword>
<dbReference type="GO" id="GO:0043175">
    <property type="term" value="F:RNA polymerase core enzyme binding"/>
    <property type="evidence" value="ECO:0007669"/>
    <property type="project" value="UniProtKB-UniRule"/>
</dbReference>
<evidence type="ECO:0000256" key="8">
    <source>
        <dbReference type="ARBA" id="ARBA00023242"/>
    </source>
</evidence>
<evidence type="ECO:0000256" key="4">
    <source>
        <dbReference type="ARBA" id="ARBA00022771"/>
    </source>
</evidence>
<dbReference type="InterPro" id="IPR038534">
    <property type="entry name" value="Rtr1/RPAP2_sf"/>
</dbReference>
<evidence type="ECO:0000256" key="6">
    <source>
        <dbReference type="ARBA" id="ARBA00022833"/>
    </source>
</evidence>
<dbReference type="GO" id="GO:0005737">
    <property type="term" value="C:cytoplasm"/>
    <property type="evidence" value="ECO:0007669"/>
    <property type="project" value="TreeGrafter"/>
</dbReference>
<proteinExistence type="inferred from homology"/>
<comment type="caution">
    <text evidence="15">The sequence shown here is derived from an EMBL/GenBank/DDBJ whole genome shotgun (WGS) entry which is preliminary data.</text>
</comment>
<keyword evidence="8 12" id="KW-0539">Nucleus</keyword>
<evidence type="ECO:0000256" key="10">
    <source>
        <dbReference type="ARBA" id="ARBA00048336"/>
    </source>
</evidence>
<evidence type="ECO:0000256" key="5">
    <source>
        <dbReference type="ARBA" id="ARBA00022801"/>
    </source>
</evidence>
<feature type="region of interest" description="Disordered" evidence="13">
    <location>
        <begin position="1"/>
        <end position="21"/>
    </location>
</feature>
<dbReference type="GO" id="GO:0005634">
    <property type="term" value="C:nucleus"/>
    <property type="evidence" value="ECO:0007669"/>
    <property type="project" value="UniProtKB-SubCell"/>
</dbReference>
<dbReference type="GO" id="GO:0008420">
    <property type="term" value="F:RNA polymerase II CTD heptapeptide repeat phosphatase activity"/>
    <property type="evidence" value="ECO:0007669"/>
    <property type="project" value="UniProtKB-UniRule"/>
</dbReference>
<comment type="function">
    <text evidence="12">Putative RNA polymerase II subunit B1 C-terminal domain (CTD) phosphatase involved in RNA polymerase II transcription regulation.</text>
</comment>
<keyword evidence="5 12" id="KW-0378">Hydrolase</keyword>
<evidence type="ECO:0000256" key="2">
    <source>
        <dbReference type="ARBA" id="ARBA00005676"/>
    </source>
</evidence>
<dbReference type="OrthoDB" id="2590500at2759"/>
<evidence type="ECO:0000256" key="3">
    <source>
        <dbReference type="ARBA" id="ARBA00022723"/>
    </source>
</evidence>
<dbReference type="GO" id="GO:0008270">
    <property type="term" value="F:zinc ion binding"/>
    <property type="evidence" value="ECO:0007669"/>
    <property type="project" value="UniProtKB-KW"/>
</dbReference>
<evidence type="ECO:0000313" key="15">
    <source>
        <dbReference type="EMBL" id="KAG5676353.1"/>
    </source>
</evidence>
<dbReference type="PROSITE" id="PS51479">
    <property type="entry name" value="ZF_RTR1"/>
    <property type="match status" value="1"/>
</dbReference>
<accession>A0A9J6C2E7</accession>
<evidence type="ECO:0000259" key="14">
    <source>
        <dbReference type="PROSITE" id="PS51479"/>
    </source>
</evidence>
<dbReference type="InterPro" id="IPR007308">
    <property type="entry name" value="Rtr1/RPAP2_dom"/>
</dbReference>
<name>A0A9J6C2E7_POLVA</name>
<keyword evidence="4 12" id="KW-0863">Zinc-finger</keyword>
<dbReference type="PANTHER" id="PTHR14732:SF0">
    <property type="entry name" value="RNA POLYMERASE II SUBUNIT B1 CTD PHOSPHATASE RPAP2-RELATED"/>
    <property type="match status" value="1"/>
</dbReference>
<evidence type="ECO:0000256" key="11">
    <source>
        <dbReference type="PROSITE-ProRule" id="PRU00812"/>
    </source>
</evidence>
<evidence type="ECO:0000256" key="9">
    <source>
        <dbReference type="ARBA" id="ARBA00047761"/>
    </source>
</evidence>
<keyword evidence="16" id="KW-1185">Reference proteome</keyword>
<comment type="catalytic activity">
    <reaction evidence="10 12">
        <text>O-phospho-L-threonyl-[protein] + H2O = L-threonyl-[protein] + phosphate</text>
        <dbReference type="Rhea" id="RHEA:47004"/>
        <dbReference type="Rhea" id="RHEA-COMP:11060"/>
        <dbReference type="Rhea" id="RHEA-COMP:11605"/>
        <dbReference type="ChEBI" id="CHEBI:15377"/>
        <dbReference type="ChEBI" id="CHEBI:30013"/>
        <dbReference type="ChEBI" id="CHEBI:43474"/>
        <dbReference type="ChEBI" id="CHEBI:61977"/>
        <dbReference type="EC" id="3.1.3.16"/>
    </reaction>
</comment>
<dbReference type="Gene3D" id="1.25.40.820">
    <property type="match status" value="1"/>
</dbReference>
<dbReference type="AlphaFoldDB" id="A0A9J6C2E7"/>
<evidence type="ECO:0000256" key="13">
    <source>
        <dbReference type="SAM" id="MobiDB-lite"/>
    </source>
</evidence>
<reference evidence="15" key="1">
    <citation type="submission" date="2021-03" db="EMBL/GenBank/DDBJ databases">
        <title>Chromosome level genome of the anhydrobiotic midge Polypedilum vanderplanki.</title>
        <authorList>
            <person name="Yoshida Y."/>
            <person name="Kikawada T."/>
            <person name="Gusev O."/>
        </authorList>
    </citation>
    <scope>NUCLEOTIDE SEQUENCE</scope>
    <source>
        <strain evidence="15">NIAS01</strain>
        <tissue evidence="15">Whole body or cell culture</tissue>
    </source>
</reference>
<comment type="similarity">
    <text evidence="2 11 12">Belongs to the RPAP2 family.</text>
</comment>
<comment type="subcellular location">
    <subcellularLocation>
        <location evidence="1 12">Nucleus</location>
    </subcellularLocation>
</comment>
<evidence type="ECO:0000256" key="12">
    <source>
        <dbReference type="RuleBase" id="RU367080"/>
    </source>
</evidence>
<keyword evidence="6 12" id="KW-0862">Zinc</keyword>
<sequence>MEPRARSKSPKPKSPKSKRAAIMRQLRKMNEEQLRAAILKKKECNAKAAKIVEKLLDPIEDEKDLLKVLPDINQEHYQDIVEERAIMKICGFPLCKEQLGEIPKQKYHISSSSTKIYDLTERKHFCSGKCFKSSNYLKMQLLTSPLWLRDQEEIPEFKLLSLN</sequence>
<evidence type="ECO:0000256" key="7">
    <source>
        <dbReference type="ARBA" id="ARBA00022912"/>
    </source>
</evidence>
<comment type="catalytic activity">
    <reaction evidence="9 12">
        <text>O-phospho-L-seryl-[protein] + H2O = L-seryl-[protein] + phosphate</text>
        <dbReference type="Rhea" id="RHEA:20629"/>
        <dbReference type="Rhea" id="RHEA-COMP:9863"/>
        <dbReference type="Rhea" id="RHEA-COMP:11604"/>
        <dbReference type="ChEBI" id="CHEBI:15377"/>
        <dbReference type="ChEBI" id="CHEBI:29999"/>
        <dbReference type="ChEBI" id="CHEBI:43474"/>
        <dbReference type="ChEBI" id="CHEBI:83421"/>
        <dbReference type="EC" id="3.1.3.16"/>
    </reaction>
</comment>
<dbReference type="EC" id="3.1.3.16" evidence="12"/>
<dbReference type="Proteomes" id="UP001107558">
    <property type="component" value="Chromosome 2"/>
</dbReference>
<dbReference type="PANTHER" id="PTHR14732">
    <property type="entry name" value="RNA POLYMERASE II SUBUNIT B1 CTD PHOSPHATASE RPAP2-RELATED"/>
    <property type="match status" value="1"/>
</dbReference>
<gene>
    <name evidence="15" type="ORF">PVAND_006195</name>
</gene>
<feature type="domain" description="RTR1-type" evidence="14">
    <location>
        <begin position="67"/>
        <end position="150"/>
    </location>
</feature>
<dbReference type="Pfam" id="PF04181">
    <property type="entry name" value="RPAP2_Rtr1"/>
    <property type="match status" value="1"/>
</dbReference>
<dbReference type="InterPro" id="IPR039693">
    <property type="entry name" value="Rtr1/RPAP2"/>
</dbReference>
<keyword evidence="7 12" id="KW-0904">Protein phosphatase</keyword>
<dbReference type="EMBL" id="JADBJN010000002">
    <property type="protein sequence ID" value="KAG5676353.1"/>
    <property type="molecule type" value="Genomic_DNA"/>
</dbReference>